<dbReference type="PANTHER" id="PTHR30414:SF0">
    <property type="entry name" value="MINICONDUCTANCE MECHANOSENSITIVE CHANNEL YBDG"/>
    <property type="match status" value="1"/>
</dbReference>
<evidence type="ECO:0000256" key="6">
    <source>
        <dbReference type="ARBA" id="ARBA00023016"/>
    </source>
</evidence>
<feature type="transmembrane region" description="Helical" evidence="10">
    <location>
        <begin position="101"/>
        <end position="125"/>
    </location>
</feature>
<dbReference type="GO" id="GO:0071470">
    <property type="term" value="P:cellular response to osmotic stress"/>
    <property type="evidence" value="ECO:0007669"/>
    <property type="project" value="InterPro"/>
</dbReference>
<accession>A0AAE3EQR3</accession>
<dbReference type="GO" id="GO:0008381">
    <property type="term" value="F:mechanosensitive monoatomic ion channel activity"/>
    <property type="evidence" value="ECO:0007669"/>
    <property type="project" value="InterPro"/>
</dbReference>
<keyword evidence="13" id="KW-1185">Reference proteome</keyword>
<dbReference type="PANTHER" id="PTHR30414">
    <property type="entry name" value="MINICONDUCTANCE MECHANOSENSITIVE CHANNEL YBDG"/>
    <property type="match status" value="1"/>
</dbReference>
<keyword evidence="4 10" id="KW-0812">Transmembrane</keyword>
<dbReference type="AlphaFoldDB" id="A0AAE3EQR3"/>
<dbReference type="RefSeq" id="WP_317900554.1">
    <property type="nucleotide sequence ID" value="NZ_JAIRBC010000001.1"/>
</dbReference>
<evidence type="ECO:0000256" key="3">
    <source>
        <dbReference type="ARBA" id="ARBA00022519"/>
    </source>
</evidence>
<sequence>MEHYFDWFYHLLINNDVADKDNALLWNLLLNLVVVGTIIWALDYILRKIIVGVFSYFTNKTKTTFDDFLVRSSFPKYIAHVIPFIIIRKLLPFLFDDFKALGGFLISLTDIYLILLLVWIIRSVIKSIRDYLKILEEFKDKPWDSYAQILVMFVWFIGVLLIISEVADQSVLKFVTTLGAASAIILLIFKDTILGFVASIQVSVNDMVRIGDWISMSKYGADGDVIEINLTTVKVSNWDKTITTIPTYALISDSFQNWRGMQETGGRRIKRALHIKVNSIKFMGEKDLERLSRIQLITDYIDHRQKDIDNFNSNNKIDKSLLVNGRNQTNMGLFRKYTDMYINGHPAVHKGMTIMTRHLDPSPQGIPLEIYMFSKDIRWVNYEHIMADIFEHLIAATAFFDLELFEYPTGKDVKSLKNTPVQTQTKD</sequence>
<evidence type="ECO:0000313" key="12">
    <source>
        <dbReference type="EMBL" id="MCG2459410.1"/>
    </source>
</evidence>
<comment type="subcellular location">
    <subcellularLocation>
        <location evidence="1">Cell inner membrane</location>
        <topology evidence="1">Multi-pass membrane protein</topology>
    </subcellularLocation>
</comment>
<dbReference type="Pfam" id="PF00924">
    <property type="entry name" value="MS_channel_2nd"/>
    <property type="match status" value="1"/>
</dbReference>
<feature type="transmembrane region" description="Helical" evidence="10">
    <location>
        <begin position="24"/>
        <end position="46"/>
    </location>
</feature>
<dbReference type="InterPro" id="IPR006685">
    <property type="entry name" value="MscS_channel_2nd"/>
</dbReference>
<evidence type="ECO:0000256" key="5">
    <source>
        <dbReference type="ARBA" id="ARBA00022989"/>
    </source>
</evidence>
<gene>
    <name evidence="12" type="ORF">K8352_01460</name>
</gene>
<keyword evidence="2" id="KW-1003">Cell membrane</keyword>
<evidence type="ECO:0000256" key="9">
    <source>
        <dbReference type="ARBA" id="ARBA00093659"/>
    </source>
</evidence>
<dbReference type="Gene3D" id="2.30.30.60">
    <property type="match status" value="1"/>
</dbReference>
<feature type="domain" description="Mechanosensitive ion channel MscS" evidence="11">
    <location>
        <begin position="191"/>
        <end position="259"/>
    </location>
</feature>
<evidence type="ECO:0000256" key="1">
    <source>
        <dbReference type="ARBA" id="ARBA00004429"/>
    </source>
</evidence>
<dbReference type="SUPFAM" id="SSF50182">
    <property type="entry name" value="Sm-like ribonucleoproteins"/>
    <property type="match status" value="1"/>
</dbReference>
<comment type="caution">
    <text evidence="12">The sequence shown here is derived from an EMBL/GenBank/DDBJ whole genome shotgun (WGS) entry which is preliminary data.</text>
</comment>
<feature type="transmembrane region" description="Helical" evidence="10">
    <location>
        <begin position="170"/>
        <end position="189"/>
    </location>
</feature>
<evidence type="ECO:0000256" key="2">
    <source>
        <dbReference type="ARBA" id="ARBA00022475"/>
    </source>
</evidence>
<organism evidence="12 13">
    <name type="scientific">Cerina litoralis</name>
    <dbReference type="NCBI Taxonomy" id="2874477"/>
    <lineage>
        <taxon>Bacteria</taxon>
        <taxon>Pseudomonadati</taxon>
        <taxon>Bacteroidota</taxon>
        <taxon>Flavobacteriia</taxon>
        <taxon>Flavobacteriales</taxon>
        <taxon>Flavobacteriaceae</taxon>
        <taxon>Cerina</taxon>
    </lineage>
</organism>
<dbReference type="InterPro" id="IPR010920">
    <property type="entry name" value="LSM_dom_sf"/>
</dbReference>
<proteinExistence type="predicted"/>
<dbReference type="Proteomes" id="UP001200642">
    <property type="component" value="Unassembled WGS sequence"/>
</dbReference>
<keyword evidence="5 10" id="KW-1133">Transmembrane helix</keyword>
<evidence type="ECO:0000256" key="8">
    <source>
        <dbReference type="ARBA" id="ARBA00093630"/>
    </source>
</evidence>
<protein>
    <recommendedName>
        <fullName evidence="8">Mechanosensing system component YbdG</fullName>
    </recommendedName>
    <alternativeName>
        <fullName evidence="9">Mechanosensitive channel homolog YbdG</fullName>
    </alternativeName>
</protein>
<dbReference type="InterPro" id="IPR023408">
    <property type="entry name" value="MscS_beta-dom_sf"/>
</dbReference>
<dbReference type="EMBL" id="JAIRBC010000001">
    <property type="protein sequence ID" value="MCG2459410.1"/>
    <property type="molecule type" value="Genomic_DNA"/>
</dbReference>
<evidence type="ECO:0000313" key="13">
    <source>
        <dbReference type="Proteomes" id="UP001200642"/>
    </source>
</evidence>
<reference evidence="12" key="1">
    <citation type="submission" date="2023-02" db="EMBL/GenBank/DDBJ databases">
        <title>Genome of Flavobacteriaceae gen. nov. sp. strain F89.</title>
        <authorList>
            <person name="Wang Y."/>
        </authorList>
    </citation>
    <scope>NUCLEOTIDE SEQUENCE</scope>
    <source>
        <strain evidence="12">F89</strain>
    </source>
</reference>
<evidence type="ECO:0000256" key="7">
    <source>
        <dbReference type="ARBA" id="ARBA00023136"/>
    </source>
</evidence>
<feature type="transmembrane region" description="Helical" evidence="10">
    <location>
        <begin position="146"/>
        <end position="164"/>
    </location>
</feature>
<name>A0AAE3EQR3_9FLAO</name>
<evidence type="ECO:0000256" key="10">
    <source>
        <dbReference type="SAM" id="Phobius"/>
    </source>
</evidence>
<keyword evidence="3" id="KW-0997">Cell inner membrane</keyword>
<keyword evidence="7 10" id="KW-0472">Membrane</keyword>
<evidence type="ECO:0000259" key="11">
    <source>
        <dbReference type="Pfam" id="PF00924"/>
    </source>
</evidence>
<dbReference type="GO" id="GO:0005886">
    <property type="term" value="C:plasma membrane"/>
    <property type="evidence" value="ECO:0007669"/>
    <property type="project" value="UniProtKB-SubCell"/>
</dbReference>
<keyword evidence="6" id="KW-0346">Stress response</keyword>
<dbReference type="InterPro" id="IPR030192">
    <property type="entry name" value="YbdG"/>
</dbReference>
<evidence type="ECO:0000256" key="4">
    <source>
        <dbReference type="ARBA" id="ARBA00022692"/>
    </source>
</evidence>
<dbReference type="FunFam" id="2.30.30.60:FF:000002">
    <property type="entry name" value="Mechanosensitive ion channel family protein"/>
    <property type="match status" value="1"/>
</dbReference>